<name>A0A367WF97_9PROT</name>
<organism evidence="2 3">
    <name type="scientific">Thalassospira profundimaris</name>
    <dbReference type="NCBI Taxonomy" id="502049"/>
    <lineage>
        <taxon>Bacteria</taxon>
        <taxon>Pseudomonadati</taxon>
        <taxon>Pseudomonadota</taxon>
        <taxon>Alphaproteobacteria</taxon>
        <taxon>Rhodospirillales</taxon>
        <taxon>Thalassospiraceae</taxon>
        <taxon>Thalassospira</taxon>
    </lineage>
</organism>
<feature type="domain" description="Cupin type-2" evidence="1">
    <location>
        <begin position="28"/>
        <end position="85"/>
    </location>
</feature>
<dbReference type="Pfam" id="PF07883">
    <property type="entry name" value="Cupin_2"/>
    <property type="match status" value="1"/>
</dbReference>
<dbReference type="EMBL" id="JPWH01000048">
    <property type="protein sequence ID" value="RCK40134.1"/>
    <property type="molecule type" value="Genomic_DNA"/>
</dbReference>
<reference evidence="2 3" key="1">
    <citation type="submission" date="2014-07" db="EMBL/GenBank/DDBJ databases">
        <title>Draft genome sequence of Thalassospira profundimaris S25-3-2.</title>
        <authorList>
            <person name="Lai Q."/>
            <person name="Shao Z."/>
        </authorList>
    </citation>
    <scope>NUCLEOTIDE SEQUENCE [LARGE SCALE GENOMIC DNA]</scope>
    <source>
        <strain evidence="2 3">S25-3-2</strain>
    </source>
</reference>
<evidence type="ECO:0000313" key="2">
    <source>
        <dbReference type="EMBL" id="RCK40134.1"/>
    </source>
</evidence>
<accession>A0A367WF97</accession>
<evidence type="ECO:0000259" key="1">
    <source>
        <dbReference type="Pfam" id="PF07883"/>
    </source>
</evidence>
<proteinExistence type="predicted"/>
<evidence type="ECO:0000313" key="3">
    <source>
        <dbReference type="Proteomes" id="UP000252517"/>
    </source>
</evidence>
<dbReference type="InterPro" id="IPR014710">
    <property type="entry name" value="RmlC-like_jellyroll"/>
</dbReference>
<gene>
    <name evidence="2" type="ORF">TH25_25200</name>
</gene>
<dbReference type="Proteomes" id="UP000252517">
    <property type="component" value="Unassembled WGS sequence"/>
</dbReference>
<dbReference type="AlphaFoldDB" id="A0A367WF97"/>
<protein>
    <submittedName>
        <fullName evidence="2">Cupin</fullName>
    </submittedName>
</protein>
<sequence length="103" mass="11802">MFEAMQVLRDQADPRFEILLKHGSMSVEIYAPQKQDHQTPHRQDELYIIQSGTGIFSRDGDRSPCRAGDVLFVPAGMDHRFEDFTDDFVTWVIFWGPDGGETP</sequence>
<dbReference type="SUPFAM" id="SSF51182">
    <property type="entry name" value="RmlC-like cupins"/>
    <property type="match status" value="1"/>
</dbReference>
<dbReference type="InterPro" id="IPR013096">
    <property type="entry name" value="Cupin_2"/>
</dbReference>
<dbReference type="InterPro" id="IPR011051">
    <property type="entry name" value="RmlC_Cupin_sf"/>
</dbReference>
<comment type="caution">
    <text evidence="2">The sequence shown here is derived from an EMBL/GenBank/DDBJ whole genome shotgun (WGS) entry which is preliminary data.</text>
</comment>
<dbReference type="Gene3D" id="2.60.120.10">
    <property type="entry name" value="Jelly Rolls"/>
    <property type="match status" value="1"/>
</dbReference>